<dbReference type="InterPro" id="IPR051917">
    <property type="entry name" value="Transposase-Integrase"/>
</dbReference>
<sequence>MRDGKRKHMDKDSRVAIEEGIGRGDSARKIAREAGVSPSTVTREVKANRTLRERKRAPGANLSVRCARRKGCTRVGSACGGCGSRTVRCRDCRTRSCVDACPDFELLMCPVTERWPYVCPAGCGRRQVCGYPKSRYRAEEAQAAHDARLVSSRKGTDLTEEELGRLNETVAPLVRQGWSFEAICTELGDELGVCLRSLYNYQKDGILDISSVELPRKARLRPRKGKRDRGRPRIDRSGHEYSDFLALPLEERAGVVQGDSVCGGRQDAHDILTLHVVARHFQLYLRKRHADPAATVAAFDRIERALGSRAAFEAAFGIMLLDRGTEFDDREGMERSCLEPGERRCRVFWCDPQESNQKSEAERNHEQLRRILPKGHVDMDALTDADVALACSHVNSYPLASIGGCPFGELGSLLPEGALARLGIVRIPAGGVVLKPTLVPHAYLR</sequence>
<dbReference type="Pfam" id="PF13936">
    <property type="entry name" value="HTH_38"/>
    <property type="match status" value="1"/>
</dbReference>
<feature type="domain" description="Transposase IS30-like HTH" evidence="1">
    <location>
        <begin position="5"/>
        <end position="48"/>
    </location>
</feature>
<proteinExistence type="predicted"/>
<accession>A0ABU7RCA5</accession>
<name>A0ABU7RCA5_9ACTN</name>
<dbReference type="Proteomes" id="UP001332931">
    <property type="component" value="Unassembled WGS sequence"/>
</dbReference>
<gene>
    <name evidence="2" type="ORF">VXJ25_09665</name>
</gene>
<dbReference type="PANTHER" id="PTHR10948:SF23">
    <property type="entry name" value="TRANSPOSASE INSI FOR INSERTION SEQUENCE ELEMENT IS30A-RELATED"/>
    <property type="match status" value="1"/>
</dbReference>
<keyword evidence="3" id="KW-1185">Reference proteome</keyword>
<dbReference type="EMBL" id="JAZGJQ010000020">
    <property type="protein sequence ID" value="MEE6148241.1"/>
    <property type="molecule type" value="Genomic_DNA"/>
</dbReference>
<dbReference type="PANTHER" id="PTHR10948">
    <property type="entry name" value="TRANSPOSASE"/>
    <property type="match status" value="1"/>
</dbReference>
<organism evidence="2 3">
    <name type="scientific">Olsenella absiana</name>
    <dbReference type="NCBI Taxonomy" id="3115222"/>
    <lineage>
        <taxon>Bacteria</taxon>
        <taxon>Bacillati</taxon>
        <taxon>Actinomycetota</taxon>
        <taxon>Coriobacteriia</taxon>
        <taxon>Coriobacteriales</taxon>
        <taxon>Atopobiaceae</taxon>
        <taxon>Olsenella</taxon>
    </lineage>
</organism>
<protein>
    <submittedName>
        <fullName evidence="2">Helix-turn-helix domain-containing protein</fullName>
    </submittedName>
</protein>
<evidence type="ECO:0000313" key="2">
    <source>
        <dbReference type="EMBL" id="MEE6148241.1"/>
    </source>
</evidence>
<evidence type="ECO:0000313" key="3">
    <source>
        <dbReference type="Proteomes" id="UP001332931"/>
    </source>
</evidence>
<dbReference type="InterPro" id="IPR025246">
    <property type="entry name" value="IS30-like_HTH"/>
</dbReference>
<evidence type="ECO:0000259" key="1">
    <source>
        <dbReference type="Pfam" id="PF13936"/>
    </source>
</evidence>
<reference evidence="2 3" key="1">
    <citation type="submission" date="2024-01" db="EMBL/GenBank/DDBJ databases">
        <title>Description of Olsenella sp. nov., isolated from pig feces.</title>
        <authorList>
            <person name="Chang Y.-H."/>
        </authorList>
    </citation>
    <scope>NUCLEOTIDE SEQUENCE [LARGE SCALE GENOMIC DNA]</scope>
    <source>
        <strain evidence="2 3">YH-ols2223</strain>
    </source>
</reference>
<comment type="caution">
    <text evidence="2">The sequence shown here is derived from an EMBL/GenBank/DDBJ whole genome shotgun (WGS) entry which is preliminary data.</text>
</comment>